<dbReference type="InterPro" id="IPR029062">
    <property type="entry name" value="Class_I_gatase-like"/>
</dbReference>
<dbReference type="RefSeq" id="WP_189201492.1">
    <property type="nucleotide sequence ID" value="NZ_BMQQ01000007.1"/>
</dbReference>
<dbReference type="PANTHER" id="PTHR11236">
    <property type="entry name" value="AMINOBENZOATE/ANTHRANILATE SYNTHASE"/>
    <property type="match status" value="1"/>
</dbReference>
<dbReference type="EC" id="4.1.3.27" evidence="1"/>
<dbReference type="Proteomes" id="UP000619486">
    <property type="component" value="Unassembled WGS sequence"/>
</dbReference>
<evidence type="ECO:0000256" key="3">
    <source>
        <dbReference type="ARBA" id="ARBA00047683"/>
    </source>
</evidence>
<protein>
    <recommendedName>
        <fullName evidence="1">anthranilate synthase</fullName>
        <ecNumber evidence="1">4.1.3.27</ecNumber>
    </recommendedName>
</protein>
<evidence type="ECO:0000256" key="2">
    <source>
        <dbReference type="ARBA" id="ARBA00023239"/>
    </source>
</evidence>
<dbReference type="InterPro" id="IPR017926">
    <property type="entry name" value="GATASE"/>
</dbReference>
<proteinExistence type="predicted"/>
<dbReference type="InterPro" id="IPR005801">
    <property type="entry name" value="ADC_synthase"/>
</dbReference>
<name>A0A918H1C9_9ACTN</name>
<dbReference type="EMBL" id="BMQQ01000007">
    <property type="protein sequence ID" value="GGT29115.1"/>
    <property type="molecule type" value="Genomic_DNA"/>
</dbReference>
<organism evidence="7 8">
    <name type="scientific">Streptomyces purpureus</name>
    <dbReference type="NCBI Taxonomy" id="1951"/>
    <lineage>
        <taxon>Bacteria</taxon>
        <taxon>Bacillati</taxon>
        <taxon>Actinomycetota</taxon>
        <taxon>Actinomycetes</taxon>
        <taxon>Kitasatosporales</taxon>
        <taxon>Streptomycetaceae</taxon>
        <taxon>Streptomyces</taxon>
    </lineage>
</organism>
<comment type="caution">
    <text evidence="7">The sequence shown here is derived from an EMBL/GenBank/DDBJ whole genome shotgun (WGS) entry which is preliminary data.</text>
</comment>
<dbReference type="PANTHER" id="PTHR11236:SF49">
    <property type="entry name" value="ANTHRANILATE SYNTHASE COMPONENT 1"/>
    <property type="match status" value="1"/>
</dbReference>
<feature type="domain" description="Chorismate-utilising enzyme C-terminal" evidence="6">
    <location>
        <begin position="166"/>
        <end position="395"/>
    </location>
</feature>
<dbReference type="GO" id="GO:0000162">
    <property type="term" value="P:L-tryptophan biosynthetic process"/>
    <property type="evidence" value="ECO:0007669"/>
    <property type="project" value="TreeGrafter"/>
</dbReference>
<keyword evidence="2" id="KW-0456">Lyase</keyword>
<feature type="domain" description="Glutamine amidotransferase" evidence="5">
    <location>
        <begin position="464"/>
        <end position="644"/>
    </location>
</feature>
<comment type="catalytic activity">
    <reaction evidence="3">
        <text>chorismate + L-glutamine = anthranilate + pyruvate + L-glutamate + H(+)</text>
        <dbReference type="Rhea" id="RHEA:21732"/>
        <dbReference type="ChEBI" id="CHEBI:15361"/>
        <dbReference type="ChEBI" id="CHEBI:15378"/>
        <dbReference type="ChEBI" id="CHEBI:16567"/>
        <dbReference type="ChEBI" id="CHEBI:29748"/>
        <dbReference type="ChEBI" id="CHEBI:29985"/>
        <dbReference type="ChEBI" id="CHEBI:58359"/>
        <dbReference type="EC" id="4.1.3.27"/>
    </reaction>
</comment>
<dbReference type="Pfam" id="PF00425">
    <property type="entry name" value="Chorismate_bind"/>
    <property type="match status" value="1"/>
</dbReference>
<keyword evidence="8" id="KW-1185">Reference proteome</keyword>
<dbReference type="Gene3D" id="3.60.120.10">
    <property type="entry name" value="Anthranilate synthase"/>
    <property type="match status" value="1"/>
</dbReference>
<evidence type="ECO:0000313" key="8">
    <source>
        <dbReference type="Proteomes" id="UP000619486"/>
    </source>
</evidence>
<dbReference type="PROSITE" id="PS51273">
    <property type="entry name" value="GATASE_TYPE_1"/>
    <property type="match status" value="1"/>
</dbReference>
<accession>A0A918H1C9</accession>
<reference evidence="7" key="2">
    <citation type="submission" date="2020-09" db="EMBL/GenBank/DDBJ databases">
        <authorList>
            <person name="Sun Q."/>
            <person name="Ohkuma M."/>
        </authorList>
    </citation>
    <scope>NUCLEOTIDE SEQUENCE</scope>
    <source>
        <strain evidence="7">JCM 3172</strain>
    </source>
</reference>
<dbReference type="InterPro" id="IPR019999">
    <property type="entry name" value="Anth_synth_I-like"/>
</dbReference>
<dbReference type="Pfam" id="PF00117">
    <property type="entry name" value="GATase"/>
    <property type="match status" value="1"/>
</dbReference>
<evidence type="ECO:0000256" key="4">
    <source>
        <dbReference type="SAM" id="MobiDB-lite"/>
    </source>
</evidence>
<dbReference type="AlphaFoldDB" id="A0A918H1C9"/>
<dbReference type="SUPFAM" id="SSF52317">
    <property type="entry name" value="Class I glutamine amidotransferase-like"/>
    <property type="match status" value="1"/>
</dbReference>
<dbReference type="Gene3D" id="3.40.50.880">
    <property type="match status" value="1"/>
</dbReference>
<evidence type="ECO:0000313" key="7">
    <source>
        <dbReference type="EMBL" id="GGT29115.1"/>
    </source>
</evidence>
<evidence type="ECO:0000259" key="6">
    <source>
        <dbReference type="Pfam" id="PF00425"/>
    </source>
</evidence>
<evidence type="ECO:0000259" key="5">
    <source>
        <dbReference type="Pfam" id="PF00117"/>
    </source>
</evidence>
<reference evidence="7" key="1">
    <citation type="journal article" date="2014" name="Int. J. Syst. Evol. Microbiol.">
        <title>Complete genome sequence of Corynebacterium casei LMG S-19264T (=DSM 44701T), isolated from a smear-ripened cheese.</title>
        <authorList>
            <consortium name="US DOE Joint Genome Institute (JGI-PGF)"/>
            <person name="Walter F."/>
            <person name="Albersmeier A."/>
            <person name="Kalinowski J."/>
            <person name="Ruckert C."/>
        </authorList>
    </citation>
    <scope>NUCLEOTIDE SEQUENCE</scope>
    <source>
        <strain evidence="7">JCM 3172</strain>
    </source>
</reference>
<evidence type="ECO:0000256" key="1">
    <source>
        <dbReference type="ARBA" id="ARBA00012266"/>
    </source>
</evidence>
<dbReference type="InterPro" id="IPR015890">
    <property type="entry name" value="Chorismate_C"/>
</dbReference>
<dbReference type="PRINTS" id="PR00097">
    <property type="entry name" value="ANTSNTHASEII"/>
</dbReference>
<feature type="region of interest" description="Disordered" evidence="4">
    <location>
        <begin position="402"/>
        <end position="421"/>
    </location>
</feature>
<dbReference type="GO" id="GO:0004049">
    <property type="term" value="F:anthranilate synthase activity"/>
    <property type="evidence" value="ECO:0007669"/>
    <property type="project" value="UniProtKB-EC"/>
</dbReference>
<gene>
    <name evidence="7" type="ORF">GCM10014713_23290</name>
</gene>
<sequence>MISDYFTHGKFSVPTAALVERLLSPDPPPFALLRRHRPGDGGRPPVEVLIGEMGSVGTVGEIPQSPPAPGGGPYALALLPYHRLAERGLECHQDGTPLRVLRITEHHSLPTAELAAALPPTTLTLDDAGFETDDGQYAALVRDVVSTEVAREGLSVLIRRDYTARLRSHRPALALELFRRLLTAEAGAHWTFAVHTGGRRGRALVGATPQGHVRIERGRVVMNPMCGTYRYPPGGAELAGLLSFLQDPKESEELATTVDAELALLCRVTGQGVLVDGPRLRPMAHLLHSECRISGPAALSARQTLARTMFASTAVGRPFAEACRVVRRREPTGRGYYGGAIALLGHDAQGWEELDSAAVIRTFDIDGDGLLRLSVGATLGPGSSPEAETAETRAKAAALLSTLRPDAPRPAGPSRTPPDRDTAAALALDDRVAKELDLRRRQLSTFWSGFARPPARRRAADAVLLVDSGEEETEVLAHMVRGLGRTVEVRRYDEVEAAALPGPRGRVVLAPGPGRPGAPDTALRALARTLLAGAAAGGPAVSGIGTGFQVLARELGLAGAPVARPSQVVRRTVDVHGLRVTAAFSDACAVEPADHCDKAAGRLGIRLWHSADRRELVAFTGPRAAGYQFRPESVITTNGADLLRLLLA</sequence>
<dbReference type="SUPFAM" id="SSF56322">
    <property type="entry name" value="ADC synthase"/>
    <property type="match status" value="1"/>
</dbReference>